<dbReference type="InterPro" id="IPR038174">
    <property type="entry name" value="Strep_pil_link_sf"/>
</dbReference>
<evidence type="ECO:0000256" key="2">
    <source>
        <dbReference type="SAM" id="Phobius"/>
    </source>
</evidence>
<evidence type="ECO:0000256" key="1">
    <source>
        <dbReference type="SAM" id="MobiDB-lite"/>
    </source>
</evidence>
<feature type="compositionally biased region" description="Polar residues" evidence="1">
    <location>
        <begin position="258"/>
        <end position="268"/>
    </location>
</feature>
<protein>
    <recommendedName>
        <fullName evidence="6">Streptococcal pilin isopeptide linker domain-containing protein</fullName>
    </recommendedName>
</protein>
<dbReference type="STRING" id="796943.HMPREF9625_01058"/>
<evidence type="ECO:0000313" key="5">
    <source>
        <dbReference type="Proteomes" id="UP000018461"/>
    </source>
</evidence>
<dbReference type="Gene3D" id="2.60.40.1140">
    <property type="entry name" value="Collagen-binding surface protein Cna, B-type domain"/>
    <property type="match status" value="1"/>
</dbReference>
<feature type="chain" id="PRO_5039244049" description="Streptococcal pilin isopeptide linker domain-containing protein" evidence="3">
    <location>
        <begin position="28"/>
        <end position="492"/>
    </location>
</feature>
<feature type="region of interest" description="Disordered" evidence="1">
    <location>
        <begin position="194"/>
        <end position="216"/>
    </location>
</feature>
<keyword evidence="5" id="KW-1185">Reference proteome</keyword>
<feature type="transmembrane region" description="Helical" evidence="2">
    <location>
        <begin position="464"/>
        <end position="486"/>
    </location>
</feature>
<reference evidence="4" key="2">
    <citation type="submission" date="2013-03" db="EMBL/GenBank/DDBJ databases">
        <title>The Genome Sequence of Oribacterium sp. ACB1.</title>
        <authorList>
            <consortium name="The Broad Institute Genomics Platform"/>
            <consortium name="The Broad Institute Genome Sequencing Center for Infectious Disease"/>
            <person name="Earl A."/>
            <person name="Ward D."/>
            <person name="Feldgarden M."/>
            <person name="Gevers D."/>
            <person name="Sizova M."/>
            <person name="Hazen A."/>
            <person name="Epstein S."/>
            <person name="Walker B."/>
            <person name="Young S."/>
            <person name="Zeng Q."/>
            <person name="Gargeya S."/>
            <person name="Fitzgerald M."/>
            <person name="Haas B."/>
            <person name="Abouelleil A."/>
            <person name="Allen A.W."/>
            <person name="Alvarado L."/>
            <person name="Arachchi H.M."/>
            <person name="Berlin A.M."/>
            <person name="Chapman S.B."/>
            <person name="Gainer-Dewar J."/>
            <person name="Goldberg J."/>
            <person name="Griggs A."/>
            <person name="Gujja S."/>
            <person name="Hansen M."/>
            <person name="Howarth C."/>
            <person name="Imamovic A."/>
            <person name="Ireland A."/>
            <person name="Larimer J."/>
            <person name="McCowan C."/>
            <person name="Murphy C."/>
            <person name="Pearson M."/>
            <person name="Poon T.W."/>
            <person name="Priest M."/>
            <person name="Roberts A."/>
            <person name="Saif S."/>
            <person name="Shea T."/>
            <person name="Sisk P."/>
            <person name="Sykes S."/>
            <person name="Wortman J."/>
            <person name="Nusbaum C."/>
            <person name="Birren B."/>
        </authorList>
    </citation>
    <scope>NUCLEOTIDE SEQUENCE [LARGE SCALE GENOMIC DNA]</scope>
    <source>
        <strain evidence="4">ACB1</strain>
    </source>
</reference>
<gene>
    <name evidence="4" type="ORF">HMPREF9625_01058</name>
</gene>
<dbReference type="HOGENOM" id="CLU_554160_0_0_9"/>
<feature type="compositionally biased region" description="Basic and acidic residues" evidence="1">
    <location>
        <begin position="195"/>
        <end position="206"/>
    </location>
</feature>
<dbReference type="EMBL" id="AFZC02000003">
    <property type="protein sequence ID" value="EHL10058.1"/>
    <property type="molecule type" value="Genomic_DNA"/>
</dbReference>
<name>G9WNX5_9FIRM</name>
<organism evidence="4 5">
    <name type="scientific">Oribacterium parvum ACB1</name>
    <dbReference type="NCBI Taxonomy" id="796943"/>
    <lineage>
        <taxon>Bacteria</taxon>
        <taxon>Bacillati</taxon>
        <taxon>Bacillota</taxon>
        <taxon>Clostridia</taxon>
        <taxon>Lachnospirales</taxon>
        <taxon>Lachnospiraceae</taxon>
        <taxon>Oribacterium</taxon>
    </lineage>
</organism>
<keyword evidence="3" id="KW-0732">Signal</keyword>
<proteinExistence type="predicted"/>
<keyword evidence="2" id="KW-1133">Transmembrane helix</keyword>
<accession>G9WNX5</accession>
<reference evidence="4" key="1">
    <citation type="submission" date="2011-08" db="EMBL/GenBank/DDBJ databases">
        <authorList>
            <consortium name="The Broad Institute Genome Sequencing Platform"/>
            <person name="Earl A."/>
            <person name="Ward D."/>
            <person name="Feldgarden M."/>
            <person name="Gevers D."/>
            <person name="Sizova M."/>
            <person name="Hazen A."/>
            <person name="Epstein S."/>
            <person name="Young S.K."/>
            <person name="Zeng Q."/>
            <person name="Gargeya S."/>
            <person name="Fitzgerald M."/>
            <person name="Haas B."/>
            <person name="Abouelleil A."/>
            <person name="Alvarado L."/>
            <person name="Arachchi H.M."/>
            <person name="Berlin A."/>
            <person name="Brown A."/>
            <person name="Chapman S.B."/>
            <person name="Chen Z."/>
            <person name="Dunbar C."/>
            <person name="Freedman E."/>
            <person name="Gearin G."/>
            <person name="Gellesch M."/>
            <person name="Goldberg J."/>
            <person name="Griggs A."/>
            <person name="Gujja S."/>
            <person name="Heiman D."/>
            <person name="Howarth C."/>
            <person name="Larson L."/>
            <person name="Lui A."/>
            <person name="MacDonald P.J.P."/>
            <person name="Montmayeur A."/>
            <person name="Murphy C."/>
            <person name="Neiman D."/>
            <person name="Pearson M."/>
            <person name="Priest M."/>
            <person name="Roberts A."/>
            <person name="Saif S."/>
            <person name="Shea T."/>
            <person name="Shenoy N."/>
            <person name="Sisk P."/>
            <person name="Stolte C."/>
            <person name="Sykes S."/>
            <person name="Wortman J."/>
            <person name="Nusbaum C."/>
            <person name="Birren B."/>
        </authorList>
    </citation>
    <scope>NUCLEOTIDE SEQUENCE</scope>
    <source>
        <strain evidence="4">ACB1</strain>
    </source>
</reference>
<dbReference type="RefSeq" id="WP_009534914.1">
    <property type="nucleotide sequence ID" value="NZ_KE148312.1"/>
</dbReference>
<dbReference type="Gene3D" id="2.60.40.3050">
    <property type="match status" value="1"/>
</dbReference>
<evidence type="ECO:0008006" key="6">
    <source>
        <dbReference type="Google" id="ProtNLM"/>
    </source>
</evidence>
<dbReference type="Proteomes" id="UP000018461">
    <property type="component" value="Unassembled WGS sequence"/>
</dbReference>
<keyword evidence="2" id="KW-0812">Transmembrane</keyword>
<feature type="region of interest" description="Disordered" evidence="1">
    <location>
        <begin position="257"/>
        <end position="285"/>
    </location>
</feature>
<keyword evidence="2" id="KW-0472">Membrane</keyword>
<dbReference type="PATRIC" id="fig|796943.3.peg.1488"/>
<evidence type="ECO:0000256" key="3">
    <source>
        <dbReference type="SAM" id="SignalP"/>
    </source>
</evidence>
<comment type="caution">
    <text evidence="4">The sequence shown here is derived from an EMBL/GenBank/DDBJ whole genome shotgun (WGS) entry which is preliminary data.</text>
</comment>
<dbReference type="AlphaFoldDB" id="G9WNX5"/>
<sequence>MKKRMKKWLGCAAAAIMVIAMGATGFARDFDTDQNLSFFGGSGTANVGVHSTGQALGNTVSFDKVILVEDGGTEAVDEPYVKWKYTIRPVKDDGTVDTINAGLAPDVAATYKKGTTTISDGTNTILVEPGQAAQITGGTEKTAEFKADTYNIPTAVITAPDVQTFTKTVSFSFDTTQFTKPGVYRFVITESDPEGANKTDVEDIGGKGDNGAGETDVPYQRERFLDVYVRSKDNAGVITYEIYGYVMHSGDTDKDHNATGNKWAQHKNSGFDGGKQKGNGKLTPQGYTRYIPRKVKIKKKISGLVPTDTLFPFTIQLLHGATQTVAGNDNKDMQIKVKYPGFTATAPNTYEIMTIDQFNAAVRNLKHDEEVEIIGLPKSTTVVVKEQNKNFVGAVKSDLTGYKSVDLIDANKDTTITVPTKVLKPDATSTDPDSFSAEVTRQLTANDLGLLYHNHVDEITPTGVVLTVVPYAMMIFVSISMAFMFLTKRKEE</sequence>
<evidence type="ECO:0000313" key="4">
    <source>
        <dbReference type="EMBL" id="EHL10058.1"/>
    </source>
</evidence>
<feature type="signal peptide" evidence="3">
    <location>
        <begin position="1"/>
        <end position="27"/>
    </location>
</feature>